<evidence type="ECO:0000259" key="2">
    <source>
        <dbReference type="Pfam" id="PF02342"/>
    </source>
</evidence>
<proteinExistence type="inferred from homology"/>
<comment type="caution">
    <text evidence="3">The sequence shown here is derived from an EMBL/GenBank/DDBJ whole genome shotgun (WGS) entry which is preliminary data.</text>
</comment>
<name>A0A2S8IJH8_RHOOP</name>
<protein>
    <submittedName>
        <fullName evidence="3">Tellurium resistance protein</fullName>
    </submittedName>
</protein>
<organism evidence="3 4">
    <name type="scientific">Rhodococcus opacus</name>
    <name type="common">Nocardia opaca</name>
    <dbReference type="NCBI Taxonomy" id="37919"/>
    <lineage>
        <taxon>Bacteria</taxon>
        <taxon>Bacillati</taxon>
        <taxon>Actinomycetota</taxon>
        <taxon>Actinomycetes</taxon>
        <taxon>Mycobacteriales</taxon>
        <taxon>Nocardiaceae</taxon>
        <taxon>Rhodococcus</taxon>
    </lineage>
</organism>
<dbReference type="Pfam" id="PF02342">
    <property type="entry name" value="TerD"/>
    <property type="match status" value="1"/>
</dbReference>
<sequence>MTSLVRGQNTPLTSPQLTVNVAGVTPGTVDLMVFQVTTTGNVRSDSDFVFFNQPASPEGAVRLTGPSTVDVDVTKVPHSIDRLRLAVSMDDSAPGSLATITGLGVTLGSVSAPALGLTTERAAVLAEIYRRGEQWKIRNVSAGWDSGLKALVTEHGVTVDDAPTHPPAPTPAPTPPIQLPNNVIRPPAPAPTPTPAPQPRVQLSKITLTKAAPTVSLAKGGDTGTMRINLNWTRGRRGFLGNGAIDLDLACLYQLNDGSKGVVQALGNAFGDLHYPPYIALDGDDRSGLNAGGENLHINLAHLADFKRILIFAYIYDGTPNWSAADGVVTLYPPHGPEVEVRLDSHDNRARSCAIALLKNEKNELTVTREVRYINGTQSEISKAYRWGLKWTAARK</sequence>
<gene>
    <name evidence="3" type="ORF">C5613_40670</name>
</gene>
<dbReference type="InterPro" id="IPR017115">
    <property type="entry name" value="Tellurite_resistance_TerA"/>
</dbReference>
<evidence type="ECO:0000313" key="3">
    <source>
        <dbReference type="EMBL" id="PQP14522.1"/>
    </source>
</evidence>
<feature type="domain" description="TerD" evidence="2">
    <location>
        <begin position="3"/>
        <end position="154"/>
    </location>
</feature>
<dbReference type="InterPro" id="IPR003325">
    <property type="entry name" value="TerD"/>
</dbReference>
<dbReference type="EMBL" id="PUIO01000087">
    <property type="protein sequence ID" value="PQP14522.1"/>
    <property type="molecule type" value="Genomic_DNA"/>
</dbReference>
<dbReference type="CDD" id="cd06974">
    <property type="entry name" value="TerD_like"/>
    <property type="match status" value="2"/>
</dbReference>
<evidence type="ECO:0000313" key="4">
    <source>
        <dbReference type="Proteomes" id="UP000239290"/>
    </source>
</evidence>
<comment type="similarity">
    <text evidence="1">Belongs to the CAPAB/TerDEXZ family.</text>
</comment>
<dbReference type="Gene3D" id="2.60.60.30">
    <property type="entry name" value="sav2460 like domains"/>
    <property type="match status" value="2"/>
</dbReference>
<accession>A0A2S8IJH8</accession>
<dbReference type="InterPro" id="IPR051324">
    <property type="entry name" value="Stress/Tellurium_Resist"/>
</dbReference>
<evidence type="ECO:0000256" key="1">
    <source>
        <dbReference type="ARBA" id="ARBA00008775"/>
    </source>
</evidence>
<reference evidence="4" key="1">
    <citation type="submission" date="2018-02" db="EMBL/GenBank/DDBJ databases">
        <title>Draft genome sequencing of Rhodococcus opacus KU647198.</title>
        <authorList>
            <person name="Zheng B.-X."/>
        </authorList>
    </citation>
    <scope>NUCLEOTIDE SEQUENCE [LARGE SCALE GENOMIC DNA]</scope>
    <source>
        <strain evidence="4">04-OD7</strain>
    </source>
</reference>
<dbReference type="PANTHER" id="PTHR32097">
    <property type="entry name" value="CAMP-BINDING PROTEIN 1-RELATED"/>
    <property type="match status" value="1"/>
</dbReference>
<dbReference type="Proteomes" id="UP000239290">
    <property type="component" value="Unassembled WGS sequence"/>
</dbReference>
<dbReference type="AlphaFoldDB" id="A0A2S8IJH8"/>
<dbReference type="PIRSF" id="PIRSF037118">
    <property type="entry name" value="Tellurite_resistance_TerA"/>
    <property type="match status" value="1"/>
</dbReference>
<dbReference type="PANTHER" id="PTHR32097:SF4">
    <property type="entry name" value="GENERAL STRESS PROTEIN 16U"/>
    <property type="match status" value="1"/>
</dbReference>